<gene>
    <name evidence="3" type="ORF">M7I_1516</name>
</gene>
<feature type="compositionally biased region" description="Low complexity" evidence="1">
    <location>
        <begin position="224"/>
        <end position="233"/>
    </location>
</feature>
<name>H0EGA4_GLAL7</name>
<feature type="compositionally biased region" description="Polar residues" evidence="1">
    <location>
        <begin position="173"/>
        <end position="215"/>
    </location>
</feature>
<accession>H0EGA4</accession>
<keyword evidence="4" id="KW-1185">Reference proteome</keyword>
<feature type="region of interest" description="Disordered" evidence="1">
    <location>
        <begin position="158"/>
        <end position="252"/>
    </location>
</feature>
<proteinExistence type="predicted"/>
<dbReference type="AlphaFoldDB" id="H0EGA4"/>
<feature type="signal peptide" evidence="2">
    <location>
        <begin position="1"/>
        <end position="19"/>
    </location>
</feature>
<dbReference type="Proteomes" id="UP000005446">
    <property type="component" value="Unassembled WGS sequence"/>
</dbReference>
<feature type="chain" id="PRO_5003531842" evidence="2">
    <location>
        <begin position="20"/>
        <end position="252"/>
    </location>
</feature>
<evidence type="ECO:0000256" key="2">
    <source>
        <dbReference type="SAM" id="SignalP"/>
    </source>
</evidence>
<organism evidence="3 4">
    <name type="scientific">Glarea lozoyensis (strain ATCC 74030 / MF5533)</name>
    <dbReference type="NCBI Taxonomy" id="1104152"/>
    <lineage>
        <taxon>Eukaryota</taxon>
        <taxon>Fungi</taxon>
        <taxon>Dikarya</taxon>
        <taxon>Ascomycota</taxon>
        <taxon>Pezizomycotina</taxon>
        <taxon>Leotiomycetes</taxon>
        <taxon>Helotiales</taxon>
        <taxon>Helotiaceae</taxon>
        <taxon>Glarea</taxon>
    </lineage>
</organism>
<keyword evidence="2" id="KW-0732">Signal</keyword>
<dbReference type="HOGENOM" id="CLU_1102872_0_0_1"/>
<sequence length="252" mass="29173">MYFFEAWIWIVLWLGIVGAQEWKCDDDECTGSGTDEYYVFEYYISGTFEGGGDSDCAAWWTCRFYSNFYSDQYTAIIKNNPNLTRTIQKHINNLIYPLFHPPLHNNPNLYQLRHNHPTHLYRSKTNINNPFLHQSINNSLPDRDCTIKTVGINTKHVELYNQPSSDTRKRHASTSTSSPCDNGISSTLPNSEYHNHHPITNSPPNNIHHLTNPRTLTLPKPHPHNNNNIRPPHAIQHPLYRPHNRTLHDPSA</sequence>
<protein>
    <submittedName>
        <fullName evidence="3">Uncharacterized protein</fullName>
    </submittedName>
</protein>
<dbReference type="EMBL" id="AGUE01000023">
    <property type="protein sequence ID" value="EHL02439.1"/>
    <property type="molecule type" value="Genomic_DNA"/>
</dbReference>
<comment type="caution">
    <text evidence="3">The sequence shown here is derived from an EMBL/GenBank/DDBJ whole genome shotgun (WGS) entry which is preliminary data.</text>
</comment>
<dbReference type="InParanoid" id="H0EGA4"/>
<evidence type="ECO:0000256" key="1">
    <source>
        <dbReference type="SAM" id="MobiDB-lite"/>
    </source>
</evidence>
<evidence type="ECO:0000313" key="3">
    <source>
        <dbReference type="EMBL" id="EHL02439.1"/>
    </source>
</evidence>
<evidence type="ECO:0000313" key="4">
    <source>
        <dbReference type="Proteomes" id="UP000005446"/>
    </source>
</evidence>
<reference evidence="3 4" key="1">
    <citation type="journal article" date="2012" name="Eukaryot. Cell">
        <title>Genome sequence of the fungus Glarea lozoyensis: the first genome sequence of a species from the Helotiaceae family.</title>
        <authorList>
            <person name="Youssar L."/>
            <person name="Gruening B.A."/>
            <person name="Erxleben A."/>
            <person name="Guenther S."/>
            <person name="Huettel W."/>
        </authorList>
    </citation>
    <scope>NUCLEOTIDE SEQUENCE [LARGE SCALE GENOMIC DNA]</scope>
    <source>
        <strain evidence="4">ATCC 74030 / MF5533</strain>
    </source>
</reference>